<keyword evidence="7" id="KW-1185">Reference proteome</keyword>
<feature type="transmembrane region" description="Helical" evidence="5">
    <location>
        <begin position="71"/>
        <end position="89"/>
    </location>
</feature>
<comment type="caution">
    <text evidence="6">The sequence shown here is derived from an EMBL/GenBank/DDBJ whole genome shotgun (WGS) entry which is preliminary data.</text>
</comment>
<evidence type="ECO:0000256" key="4">
    <source>
        <dbReference type="ARBA" id="ARBA00023136"/>
    </source>
</evidence>
<name>A0A941F1H8_9BACT</name>
<accession>A0A941F1H8</accession>
<dbReference type="GO" id="GO:0016020">
    <property type="term" value="C:membrane"/>
    <property type="evidence" value="ECO:0007669"/>
    <property type="project" value="UniProtKB-SubCell"/>
</dbReference>
<feature type="transmembrane region" description="Helical" evidence="5">
    <location>
        <begin position="95"/>
        <end position="116"/>
    </location>
</feature>
<keyword evidence="4 5" id="KW-0472">Membrane</keyword>
<keyword evidence="2 5" id="KW-0812">Transmembrane</keyword>
<evidence type="ECO:0000256" key="5">
    <source>
        <dbReference type="SAM" id="Phobius"/>
    </source>
</evidence>
<dbReference type="InterPro" id="IPR038770">
    <property type="entry name" value="Na+/solute_symporter_sf"/>
</dbReference>
<dbReference type="Pfam" id="PF01758">
    <property type="entry name" value="SBF"/>
    <property type="match status" value="1"/>
</dbReference>
<evidence type="ECO:0000256" key="3">
    <source>
        <dbReference type="ARBA" id="ARBA00022989"/>
    </source>
</evidence>
<proteinExistence type="predicted"/>
<feature type="transmembrane region" description="Helical" evidence="5">
    <location>
        <begin position="152"/>
        <end position="171"/>
    </location>
</feature>
<feature type="transmembrane region" description="Helical" evidence="5">
    <location>
        <begin position="191"/>
        <end position="211"/>
    </location>
</feature>
<evidence type="ECO:0000313" key="7">
    <source>
        <dbReference type="Proteomes" id="UP000679220"/>
    </source>
</evidence>
<comment type="subcellular location">
    <subcellularLocation>
        <location evidence="1">Membrane</location>
        <topology evidence="1">Multi-pass membrane protein</topology>
    </subcellularLocation>
</comment>
<feature type="transmembrane region" description="Helical" evidence="5">
    <location>
        <begin position="217"/>
        <end position="235"/>
    </location>
</feature>
<protein>
    <recommendedName>
        <fullName evidence="8">Bile acid:sodium symporter family protein</fullName>
    </recommendedName>
</protein>
<feature type="transmembrane region" description="Helical" evidence="5">
    <location>
        <begin position="255"/>
        <end position="273"/>
    </location>
</feature>
<evidence type="ECO:0000256" key="1">
    <source>
        <dbReference type="ARBA" id="ARBA00004141"/>
    </source>
</evidence>
<dbReference type="EMBL" id="JAGTAR010000003">
    <property type="protein sequence ID" value="MBR8534667.1"/>
    <property type="molecule type" value="Genomic_DNA"/>
</dbReference>
<dbReference type="RefSeq" id="WP_212188566.1">
    <property type="nucleotide sequence ID" value="NZ_JAGTAR010000003.1"/>
</dbReference>
<dbReference type="InterPro" id="IPR002657">
    <property type="entry name" value="BilAc:Na_symport/Acr3"/>
</dbReference>
<dbReference type="Gene3D" id="1.20.1530.20">
    <property type="match status" value="1"/>
</dbReference>
<feature type="transmembrane region" description="Helical" evidence="5">
    <location>
        <begin position="128"/>
        <end position="146"/>
    </location>
</feature>
<sequence length="310" mass="34186">MHVLINLLRNRNFVLVFAVVVGLVLGDFAANIKAYTTYVLAIVMTFSMTNIRTSSLLPLKALVKPMLVGMLLNYVIYATIMIGLAYFLIDDKDLFYGFVVIATTPPGVAIIPFSYILKGDVEYSIKGVLGAFICTVFLTPFAVGWITGNGGIASWDLFMLMVKTIVLPLIISRFLLLSKPFKLVDKIRGKVVDWGFALLIFIAVGLNRQVFFSEPLILLQIGLVLLLTHFGLGLVYEKIASLFKRNAVKVMSENLLLTIKSSGFAVVTAITLFGQKAAIPTAGLAIFVLLYLLFLSFRLELKSKKATQPE</sequence>
<evidence type="ECO:0000256" key="2">
    <source>
        <dbReference type="ARBA" id="ARBA00022692"/>
    </source>
</evidence>
<feature type="transmembrane region" description="Helical" evidence="5">
    <location>
        <begin position="12"/>
        <end position="32"/>
    </location>
</feature>
<dbReference type="AlphaFoldDB" id="A0A941F1H8"/>
<reference evidence="6" key="1">
    <citation type="journal article" date="2018" name="Int. J. Syst. Evol. Microbiol.">
        <title>Carboxylicivirga sediminis sp. nov., isolated from coastal sediment.</title>
        <authorList>
            <person name="Wang F.Q."/>
            <person name="Ren L.H."/>
            <person name="Zou R.J."/>
            <person name="Sun Y.Z."/>
            <person name="Liu X.J."/>
            <person name="Jiang F."/>
            <person name="Liu L.J."/>
        </authorList>
    </citation>
    <scope>NUCLEOTIDE SEQUENCE</scope>
    <source>
        <strain evidence="6">JR1</strain>
    </source>
</reference>
<feature type="transmembrane region" description="Helical" evidence="5">
    <location>
        <begin position="38"/>
        <end position="59"/>
    </location>
</feature>
<reference evidence="6" key="2">
    <citation type="submission" date="2021-04" db="EMBL/GenBank/DDBJ databases">
        <authorList>
            <person name="Zhang T."/>
            <person name="Zhang Y."/>
            <person name="Lu D."/>
            <person name="Zuo D."/>
            <person name="Du Z."/>
        </authorList>
    </citation>
    <scope>NUCLEOTIDE SEQUENCE</scope>
    <source>
        <strain evidence="6">JR1</strain>
    </source>
</reference>
<dbReference type="Proteomes" id="UP000679220">
    <property type="component" value="Unassembled WGS sequence"/>
</dbReference>
<evidence type="ECO:0000313" key="6">
    <source>
        <dbReference type="EMBL" id="MBR8534667.1"/>
    </source>
</evidence>
<evidence type="ECO:0008006" key="8">
    <source>
        <dbReference type="Google" id="ProtNLM"/>
    </source>
</evidence>
<gene>
    <name evidence="6" type="ORF">KDU71_03775</name>
</gene>
<feature type="transmembrane region" description="Helical" evidence="5">
    <location>
        <begin position="279"/>
        <end position="297"/>
    </location>
</feature>
<keyword evidence="3 5" id="KW-1133">Transmembrane helix</keyword>
<organism evidence="6 7">
    <name type="scientific">Carboxylicivirga sediminis</name>
    <dbReference type="NCBI Taxonomy" id="2006564"/>
    <lineage>
        <taxon>Bacteria</taxon>
        <taxon>Pseudomonadati</taxon>
        <taxon>Bacteroidota</taxon>
        <taxon>Bacteroidia</taxon>
        <taxon>Marinilabiliales</taxon>
        <taxon>Marinilabiliaceae</taxon>
        <taxon>Carboxylicivirga</taxon>
    </lineage>
</organism>